<keyword evidence="12" id="KW-1185">Reference proteome</keyword>
<dbReference type="InterPro" id="IPR013320">
    <property type="entry name" value="ConA-like_dom_sf"/>
</dbReference>
<evidence type="ECO:0000313" key="12">
    <source>
        <dbReference type="Proteomes" id="UP000244893"/>
    </source>
</evidence>
<gene>
    <name evidence="11" type="ORF">DDQ50_05340</name>
</gene>
<keyword evidence="5" id="KW-1015">Disulfide bond</keyword>
<dbReference type="SUPFAM" id="SSF49899">
    <property type="entry name" value="Concanavalin A-like lectins/glucanases"/>
    <property type="match status" value="2"/>
</dbReference>
<dbReference type="PROSITE" id="PS50853">
    <property type="entry name" value="FN3"/>
    <property type="match status" value="4"/>
</dbReference>
<comment type="subcellular location">
    <subcellularLocation>
        <location evidence="1">Cell projection</location>
    </subcellularLocation>
    <subcellularLocation>
        <location evidence="2">Secreted</location>
    </subcellularLocation>
</comment>
<dbReference type="PANTHER" id="PTHR46130:SF3">
    <property type="entry name" value="CHROMOSOME UNDETERMINED SCAFFOLD_33, WHOLE GENOME SHOTGUN SEQUENCE"/>
    <property type="match status" value="1"/>
</dbReference>
<protein>
    <recommendedName>
        <fullName evidence="10">Fibronectin type-III domain-containing protein</fullName>
    </recommendedName>
</protein>
<evidence type="ECO:0000256" key="5">
    <source>
        <dbReference type="ARBA" id="ARBA00023157"/>
    </source>
</evidence>
<keyword evidence="4 9" id="KW-0732">Signal</keyword>
<dbReference type="GO" id="GO:0042995">
    <property type="term" value="C:cell projection"/>
    <property type="evidence" value="ECO:0007669"/>
    <property type="project" value="UniProtKB-SubCell"/>
</dbReference>
<dbReference type="GO" id="GO:0005615">
    <property type="term" value="C:extracellular space"/>
    <property type="evidence" value="ECO:0007669"/>
    <property type="project" value="TreeGrafter"/>
</dbReference>
<evidence type="ECO:0000259" key="10">
    <source>
        <dbReference type="PROSITE" id="PS50853"/>
    </source>
</evidence>
<dbReference type="InterPro" id="IPR011047">
    <property type="entry name" value="Quinoprotein_ADH-like_sf"/>
</dbReference>
<dbReference type="SMART" id="SM00060">
    <property type="entry name" value="FN3"/>
    <property type="match status" value="6"/>
</dbReference>
<dbReference type="Gene3D" id="2.60.120.200">
    <property type="match status" value="2"/>
</dbReference>
<reference evidence="11 12" key="1">
    <citation type="submission" date="2018-05" db="EMBL/GenBank/DDBJ databases">
        <title>Amnibacterium sp. M8JJ-5, whole genome shotgun sequence.</title>
        <authorList>
            <person name="Tuo L."/>
        </authorList>
    </citation>
    <scope>NUCLEOTIDE SEQUENCE [LARGE SCALE GENOMIC DNA]</scope>
    <source>
        <strain evidence="11 12">M8JJ-5</strain>
    </source>
</reference>
<dbReference type="Gene3D" id="2.60.40.10">
    <property type="entry name" value="Immunoglobulins"/>
    <property type="match status" value="6"/>
</dbReference>
<sequence length="2012" mass="206525">MRKFTGLALATTVLAGLLVAMPLTSASALSEGVDFSADDLSTWQTDNTAWAIGATKGVVIAGGSFTTIRPPDSQGGAARPQAALAIFDAATGAPTNCQFTVAMPSASPSVRSIAVSPDGNSVYIAGNFTSVNGVSMQRVAKIDPIACTLDTNFKVASPSAIVWGVTATNSAVYLAGQFTSLGSTTRNRFAAVNPATGATLDWNPNANGIGRAVQVSPDGTRVAIGGEFTALAGADNAYSFAIVDAVSGAPVRTWPKSFIISDAQAGQISELGIPVTSWTHVFASNSTTLFVGNEGTGGHVFDGRFAIDWNSYDQVWRDGCFGATQALAVYNNALYAGHHTHDCTDLGTYQDGSRHYFTAQSTTTGEQFGWFPQANDGWGEGIGPRALTVATASNGAKYLWAAGEFTRINGVLQNGLTRFGTTDSGTIPTPVATATSAVAGQVRISFRTVVDEDDDVLTYKVYRDSSATPFWTGTAKSLWWTRPGVTVVDSGVAPGTTHTYRVTAEDSVRVSPLSTRVSVTVATTSNAYAAAVLADSPQTFWRYDTTNTIVDDSAGPSTTGRVGQLMDGATTTSTGAIAGSGSATFDGSNDYMWDDKYETRPDVFTVESWINTTTTSGGKIIGFGNGRPRTDNSQQVGSGNYDNHVYMDNSGRLTFGVYKGGTQTIRTSKSYNDGQWHHVAATMDGTGMKFYVDGVLVGRNGTTSGDSYKGVWRVGGDSIGGWPNQPSSSFFAGSIDETAIYDKALNAQQVAAHYTAGGGTPDVNTVPSDSYGAAVFNDDPNLFWRLNETSGSVAADSTFAKANPGTVGPQVQMGRTGAVQNSSAFETNGSQNSTVTSPQAGRVGAFAAELWFSSTTNRGGKLIGWENQPTGSSSGYDKQVYLSNDGRLTFGVYNGSVQAIQTPRSYNDGAWHHVVATQDAQGMRFYVDGILIGTNPTTQSETFSGYWRIGGGNISGWPNRPSSDYVSAKFDEVAVYSQSLTAEQVARHYAIGVSDVAAPSGVAPLSATVADGTVSLAWTAATDDHAIAGYRVYRGSSADFTADASTLIGQTTTELVYADTPATLGTYYYKVLAVDAAGNAGPAASAEAVVTDTSAPAVPAGVTAAAGTTSVNLAWTASADNVATTGYTVYRGSSSDFVADASTVIAQTTTASYLDGSLAPGTYYYRVTASDAAGNVSAASSTVSAEIVADTTAPTVPANLTATAGTSSVNLAWSASNDTFGTTGYTVYRGSSSSFVADQSTVIAQTATTGYVDSGLAPGTYYYRVTASDAAGNVSASSSAVSAQIQQPAVEPVTVTLSPTSDTMVAQVNANGVYGTTNQLSARGTTPIESYLAFTLPSAPAGTTLTGASLRLRTSSDATSASTDAQNVRLLTGSWSDDSTWNTRPTGLGAQIGSIAGVPAMNTTYNVALDATALRSLTGSTSIALTATGSDNSRFWSNEQTNAAYRPQLTLTYSPTTTTPPVADTTAPTVPAGLTGVAGATSAALSWTASTDATGVTGYSVYRGTTAGFTADSSSKIADVTGTTYTDQGLALGTYFYKVDAVDAAGNRSAASAASSVTIAAPAAEPVIVTLSPSQDTMAAQVNPNNPYGATNQLSSRGGSSAIESYLDFALPATPAGTTLTKATLQLRSSSDATATSTEAQVVRSLTGSWSEATTTWTNRPTGVGAELGRFNSVPALNTNYTADLNPAGLATSGTVSLALTGTGTDNARFWSKEQTNAAFRPVLTLTYTPTSGTTPTPVADTTAPTVPASVAASASGQNVSVSWAAASDAVGVTSYAVYRGTTSDFAADGSSKIADVNGTSYTDSARPAGTWFYRVDAADAAGNRSAASGSASATVAATPPATGGQTVTVQVSEDSMVAAVNANNPYGLTNQISSRGPASGSAIESYLKVALPAAPAGTTLTGATLQVRTSDDASAASADEHVVSLLSGDWAENTVTWTNRPTGIGVRLGALTGATALNTNYTVQLDAAALQGLLGTTASFALTSTGTDNVRLWSNNAANAAYRPTLVLTFG</sequence>
<evidence type="ECO:0000256" key="4">
    <source>
        <dbReference type="ARBA" id="ARBA00022729"/>
    </source>
</evidence>
<dbReference type="SUPFAM" id="SSF49265">
    <property type="entry name" value="Fibronectin type III"/>
    <property type="match status" value="4"/>
</dbReference>
<organism evidence="11 12">
    <name type="scientific">Amnibacterium flavum</name>
    <dbReference type="NCBI Taxonomy" id="2173173"/>
    <lineage>
        <taxon>Bacteria</taxon>
        <taxon>Bacillati</taxon>
        <taxon>Actinomycetota</taxon>
        <taxon>Actinomycetes</taxon>
        <taxon>Micrococcales</taxon>
        <taxon>Microbacteriaceae</taxon>
        <taxon>Amnibacterium</taxon>
    </lineage>
</organism>
<dbReference type="GO" id="GO:0007166">
    <property type="term" value="P:cell surface receptor signaling pathway"/>
    <property type="evidence" value="ECO:0007669"/>
    <property type="project" value="TreeGrafter"/>
</dbReference>
<dbReference type="GO" id="GO:0016798">
    <property type="term" value="F:hydrolase activity, acting on glycosyl bonds"/>
    <property type="evidence" value="ECO:0007669"/>
    <property type="project" value="UniProtKB-KW"/>
</dbReference>
<feature type="domain" description="Fibronectin type-III" evidence="10">
    <location>
        <begin position="427"/>
        <end position="524"/>
    </location>
</feature>
<dbReference type="GO" id="GO:0000272">
    <property type="term" value="P:polysaccharide catabolic process"/>
    <property type="evidence" value="ECO:0007669"/>
    <property type="project" value="UniProtKB-KW"/>
</dbReference>
<dbReference type="GO" id="GO:0004222">
    <property type="term" value="F:metalloendopeptidase activity"/>
    <property type="evidence" value="ECO:0007669"/>
    <property type="project" value="TreeGrafter"/>
</dbReference>
<dbReference type="InterPro" id="IPR003961">
    <property type="entry name" value="FN3_dom"/>
</dbReference>
<dbReference type="SUPFAM" id="SSF50998">
    <property type="entry name" value="Quinoprotein alcohol dehydrogenase-like"/>
    <property type="match status" value="1"/>
</dbReference>
<dbReference type="Pfam" id="PF24517">
    <property type="entry name" value="CBM96"/>
    <property type="match status" value="3"/>
</dbReference>
<evidence type="ECO:0000256" key="3">
    <source>
        <dbReference type="ARBA" id="ARBA00022525"/>
    </source>
</evidence>
<name>A0A2V1HXA5_9MICO</name>
<feature type="domain" description="Fibronectin type-III" evidence="10">
    <location>
        <begin position="1095"/>
        <end position="1191"/>
    </location>
</feature>
<dbReference type="OrthoDB" id="9802683at2"/>
<dbReference type="EMBL" id="QEOP01000001">
    <property type="protein sequence ID" value="PVZ95890.1"/>
    <property type="molecule type" value="Genomic_DNA"/>
</dbReference>
<dbReference type="InterPro" id="IPR055372">
    <property type="entry name" value="CBM96"/>
</dbReference>
<keyword evidence="7" id="KW-0326">Glycosidase</keyword>
<dbReference type="CDD" id="cd00063">
    <property type="entry name" value="FN3"/>
    <property type="match status" value="2"/>
</dbReference>
<comment type="caution">
    <text evidence="11">The sequence shown here is derived from an EMBL/GenBank/DDBJ whole genome shotgun (WGS) entry which is preliminary data.</text>
</comment>
<dbReference type="InterPro" id="IPR013783">
    <property type="entry name" value="Ig-like_fold"/>
</dbReference>
<evidence type="ECO:0000256" key="8">
    <source>
        <dbReference type="ARBA" id="ARBA00023326"/>
    </source>
</evidence>
<evidence type="ECO:0000256" key="9">
    <source>
        <dbReference type="SAM" id="SignalP"/>
    </source>
</evidence>
<keyword evidence="7" id="KW-0378">Hydrolase</keyword>
<keyword evidence="3" id="KW-0964">Secreted</keyword>
<evidence type="ECO:0000256" key="2">
    <source>
        <dbReference type="ARBA" id="ARBA00004613"/>
    </source>
</evidence>
<dbReference type="InterPro" id="IPR006558">
    <property type="entry name" value="LamG-like"/>
</dbReference>
<evidence type="ECO:0000313" key="11">
    <source>
        <dbReference type="EMBL" id="PVZ95890.1"/>
    </source>
</evidence>
<dbReference type="NCBIfam" id="NF033679">
    <property type="entry name" value="DNRLRE_dom"/>
    <property type="match status" value="3"/>
</dbReference>
<feature type="signal peptide" evidence="9">
    <location>
        <begin position="1"/>
        <end position="28"/>
    </location>
</feature>
<keyword evidence="6" id="KW-0966">Cell projection</keyword>
<evidence type="ECO:0000256" key="6">
    <source>
        <dbReference type="ARBA" id="ARBA00023273"/>
    </source>
</evidence>
<feature type="domain" description="Fibronectin type-III" evidence="10">
    <location>
        <begin position="1196"/>
        <end position="1288"/>
    </location>
</feature>
<evidence type="ECO:0000256" key="1">
    <source>
        <dbReference type="ARBA" id="ARBA00004316"/>
    </source>
</evidence>
<feature type="chain" id="PRO_5016134938" description="Fibronectin type-III domain-containing protein" evidence="9">
    <location>
        <begin position="29"/>
        <end position="2012"/>
    </location>
</feature>
<dbReference type="SMART" id="SM00282">
    <property type="entry name" value="LamG"/>
    <property type="match status" value="2"/>
</dbReference>
<feature type="domain" description="Fibronectin type-III" evidence="10">
    <location>
        <begin position="1467"/>
        <end position="1563"/>
    </location>
</feature>
<dbReference type="InterPro" id="IPR043543">
    <property type="entry name" value="PAPPA/PAPPA2"/>
</dbReference>
<dbReference type="InterPro" id="IPR036116">
    <property type="entry name" value="FN3_sf"/>
</dbReference>
<keyword evidence="8" id="KW-0119">Carbohydrate metabolism</keyword>
<dbReference type="InterPro" id="IPR001791">
    <property type="entry name" value="Laminin_G"/>
</dbReference>
<keyword evidence="8" id="KW-0624">Polysaccharide degradation</keyword>
<dbReference type="PANTHER" id="PTHR46130">
    <property type="entry name" value="LAMGL DOMAIN-CONTAINING PROTEIN"/>
    <property type="match status" value="1"/>
</dbReference>
<dbReference type="SMART" id="SM00560">
    <property type="entry name" value="LamGL"/>
    <property type="match status" value="2"/>
</dbReference>
<accession>A0A2V1HXA5</accession>
<proteinExistence type="predicted"/>
<dbReference type="GO" id="GO:0006508">
    <property type="term" value="P:proteolysis"/>
    <property type="evidence" value="ECO:0007669"/>
    <property type="project" value="TreeGrafter"/>
</dbReference>
<dbReference type="RefSeq" id="WP_116755624.1">
    <property type="nucleotide sequence ID" value="NZ_JBHUEX010000001.1"/>
</dbReference>
<dbReference type="Proteomes" id="UP000244893">
    <property type="component" value="Unassembled WGS sequence"/>
</dbReference>
<evidence type="ECO:0000256" key="7">
    <source>
        <dbReference type="ARBA" id="ARBA00023295"/>
    </source>
</evidence>
<dbReference type="Pfam" id="PF13385">
    <property type="entry name" value="Laminin_G_3"/>
    <property type="match status" value="2"/>
</dbReference>
<dbReference type="CDD" id="cd00110">
    <property type="entry name" value="LamG"/>
    <property type="match status" value="2"/>
</dbReference>